<organism evidence="1 2">
    <name type="scientific">Thiomonas delicata</name>
    <name type="common">Thiomonas cuprina</name>
    <dbReference type="NCBI Taxonomy" id="364030"/>
    <lineage>
        <taxon>Bacteria</taxon>
        <taxon>Pseudomonadati</taxon>
        <taxon>Pseudomonadota</taxon>
        <taxon>Betaproteobacteria</taxon>
        <taxon>Burkholderiales</taxon>
        <taxon>Thiomonas</taxon>
    </lineage>
</organism>
<evidence type="ECO:0000313" key="2">
    <source>
        <dbReference type="Proteomes" id="UP000214566"/>
    </source>
</evidence>
<keyword evidence="2" id="KW-1185">Reference proteome</keyword>
<evidence type="ECO:0000313" key="1">
    <source>
        <dbReference type="EMBL" id="SBP88960.1"/>
    </source>
</evidence>
<name>A0A238D725_THIDL</name>
<dbReference type="EMBL" id="FLMQ01000056">
    <property type="protein sequence ID" value="SBP88960.1"/>
    <property type="molecule type" value="Genomic_DNA"/>
</dbReference>
<protein>
    <submittedName>
        <fullName evidence="1">Uncharacterized protein</fullName>
    </submittedName>
</protein>
<reference evidence="1 2" key="1">
    <citation type="submission" date="2016-06" db="EMBL/GenBank/DDBJ databases">
        <authorList>
            <person name="Kjaerup R.B."/>
            <person name="Dalgaard T.S."/>
            <person name="Juul-Madsen H.R."/>
        </authorList>
    </citation>
    <scope>NUCLEOTIDE SEQUENCE [LARGE SCALE GENOMIC DNA]</scope>
    <source>
        <strain evidence="1 2">DSM 16361</strain>
    </source>
</reference>
<accession>A0A238D725</accession>
<sequence length="141" mass="15738">MGKSVMQQATIQAINSGVSSQARIKRDVYVAQVARKSYNRMAFGITLASRHGDQSDMCEMMQFAAGLHKTGLHENVKAVFYDCKTSMCNIEISEWLSEEDEVTRAILAVAKQTIGQFQWFGTVQHAPWFPKDEDASTGGER</sequence>
<gene>
    <name evidence="1" type="ORF">THIARS_70580</name>
</gene>
<dbReference type="Proteomes" id="UP000214566">
    <property type="component" value="Unassembled WGS sequence"/>
</dbReference>
<proteinExistence type="predicted"/>
<dbReference type="AlphaFoldDB" id="A0A238D725"/>